<gene>
    <name evidence="2" type="ORF">UFOPK3573_00177</name>
    <name evidence="3" type="ORF">UFOPK3879_00145</name>
</gene>
<feature type="transmembrane region" description="Helical" evidence="1">
    <location>
        <begin position="33"/>
        <end position="54"/>
    </location>
</feature>
<dbReference type="EMBL" id="CAFBNR010000004">
    <property type="protein sequence ID" value="CAB4954208.1"/>
    <property type="molecule type" value="Genomic_DNA"/>
</dbReference>
<name>A0A6J7KDF2_9ZZZZ</name>
<dbReference type="AlphaFoldDB" id="A0A6J7KDF2"/>
<dbReference type="EMBL" id="CAFBMJ010000006">
    <property type="protein sequence ID" value="CAB4892168.1"/>
    <property type="molecule type" value="Genomic_DNA"/>
</dbReference>
<feature type="transmembrane region" description="Helical" evidence="1">
    <location>
        <begin position="6"/>
        <end position="26"/>
    </location>
</feature>
<proteinExistence type="predicted"/>
<evidence type="ECO:0000256" key="1">
    <source>
        <dbReference type="SAM" id="Phobius"/>
    </source>
</evidence>
<organism evidence="3">
    <name type="scientific">freshwater metagenome</name>
    <dbReference type="NCBI Taxonomy" id="449393"/>
    <lineage>
        <taxon>unclassified sequences</taxon>
        <taxon>metagenomes</taxon>
        <taxon>ecological metagenomes</taxon>
    </lineage>
</organism>
<evidence type="ECO:0000313" key="3">
    <source>
        <dbReference type="EMBL" id="CAB4954208.1"/>
    </source>
</evidence>
<protein>
    <submittedName>
        <fullName evidence="3">Unannotated protein</fullName>
    </submittedName>
</protein>
<evidence type="ECO:0000313" key="2">
    <source>
        <dbReference type="EMBL" id="CAB4892168.1"/>
    </source>
</evidence>
<keyword evidence="1" id="KW-0472">Membrane</keyword>
<keyword evidence="1" id="KW-0812">Transmembrane</keyword>
<sequence>MESLARLVALILGAALASGIIAVVLWRKPPRNVVVRVILVVLMLPVMCIGIFLASLSVGIGVRAFGAAIFISAVLATKSMFAQKNSH</sequence>
<feature type="transmembrane region" description="Helical" evidence="1">
    <location>
        <begin position="60"/>
        <end position="81"/>
    </location>
</feature>
<reference evidence="3" key="1">
    <citation type="submission" date="2020-05" db="EMBL/GenBank/DDBJ databases">
        <authorList>
            <person name="Chiriac C."/>
            <person name="Salcher M."/>
            <person name="Ghai R."/>
            <person name="Kavagutti S V."/>
        </authorList>
    </citation>
    <scope>NUCLEOTIDE SEQUENCE</scope>
</reference>
<accession>A0A6J7KDF2</accession>
<keyword evidence="1" id="KW-1133">Transmembrane helix</keyword>